<keyword evidence="4 7" id="KW-0274">FAD</keyword>
<dbReference type="InterPro" id="IPR052033">
    <property type="entry name" value="Glutaryl-CoA_DH_mitochondrial"/>
</dbReference>
<dbReference type="InterPro" id="IPR046373">
    <property type="entry name" value="Acyl-CoA_Oxase/DH_mid-dom_sf"/>
</dbReference>
<dbReference type="Gene3D" id="1.10.540.10">
    <property type="entry name" value="Acyl-CoA dehydrogenase/oxidase, N-terminal domain"/>
    <property type="match status" value="1"/>
</dbReference>
<dbReference type="AlphaFoldDB" id="A0A401YS85"/>
<dbReference type="FunFam" id="2.40.110.10:FF:000002">
    <property type="entry name" value="Acyl-CoA dehydrogenase fadE12"/>
    <property type="match status" value="1"/>
</dbReference>
<evidence type="ECO:0000259" key="9">
    <source>
        <dbReference type="Pfam" id="PF02770"/>
    </source>
</evidence>
<dbReference type="GO" id="GO:0000062">
    <property type="term" value="F:fatty-acyl-CoA binding"/>
    <property type="evidence" value="ECO:0007669"/>
    <property type="project" value="TreeGrafter"/>
</dbReference>
<keyword evidence="5" id="KW-0809">Transit peptide</keyword>
<feature type="domain" description="Acyl-CoA oxidase/dehydrogenase middle" evidence="9">
    <location>
        <begin position="137"/>
        <end position="227"/>
    </location>
</feature>
<dbReference type="Pfam" id="PF02771">
    <property type="entry name" value="Acyl-CoA_dh_N"/>
    <property type="match status" value="1"/>
</dbReference>
<dbReference type="InterPro" id="IPR006091">
    <property type="entry name" value="Acyl-CoA_Oxase/DH_mid-dom"/>
</dbReference>
<keyword evidence="12" id="KW-1185">Reference proteome</keyword>
<keyword evidence="6 7" id="KW-0560">Oxidoreductase</keyword>
<dbReference type="PANTHER" id="PTHR42807">
    <property type="entry name" value="GLUTARYL-COA DEHYDROGENASE, MITOCHONDRIAL"/>
    <property type="match status" value="1"/>
</dbReference>
<comment type="cofactor">
    <cofactor evidence="1 7">
        <name>FAD</name>
        <dbReference type="ChEBI" id="CHEBI:57692"/>
    </cofactor>
</comment>
<dbReference type="InterPro" id="IPR009100">
    <property type="entry name" value="AcylCoA_DH/oxidase_NM_dom_sf"/>
</dbReference>
<dbReference type="GO" id="GO:0050660">
    <property type="term" value="F:flavin adenine dinucleotide binding"/>
    <property type="evidence" value="ECO:0007669"/>
    <property type="project" value="InterPro"/>
</dbReference>
<dbReference type="FunFam" id="1.10.540.10:FF:000026">
    <property type="entry name" value="Acyl-CoA dehydrogenase medium chain"/>
    <property type="match status" value="1"/>
</dbReference>
<dbReference type="GO" id="GO:0004361">
    <property type="term" value="F:glutaryl-CoA dehydrogenase activity"/>
    <property type="evidence" value="ECO:0007669"/>
    <property type="project" value="TreeGrafter"/>
</dbReference>
<dbReference type="Gene3D" id="1.20.140.10">
    <property type="entry name" value="Butyryl-CoA Dehydrogenase, subunit A, domain 3"/>
    <property type="match status" value="1"/>
</dbReference>
<dbReference type="SUPFAM" id="SSF56645">
    <property type="entry name" value="Acyl-CoA dehydrogenase NM domain-like"/>
    <property type="match status" value="1"/>
</dbReference>
<keyword evidence="3 7" id="KW-0285">Flavoprotein</keyword>
<dbReference type="EMBL" id="BIFH01000024">
    <property type="protein sequence ID" value="GCD97436.1"/>
    <property type="molecule type" value="Genomic_DNA"/>
</dbReference>
<name>A0A401YS85_9ACTN</name>
<evidence type="ECO:0000313" key="12">
    <source>
        <dbReference type="Proteomes" id="UP000286931"/>
    </source>
</evidence>
<evidence type="ECO:0000259" key="8">
    <source>
        <dbReference type="Pfam" id="PF00441"/>
    </source>
</evidence>
<dbReference type="PANTHER" id="PTHR42807:SF1">
    <property type="entry name" value="GLUTARYL-COA DEHYDROGENASE, MITOCHONDRIAL"/>
    <property type="match status" value="1"/>
</dbReference>
<comment type="similarity">
    <text evidence="2 7">Belongs to the acyl-CoA dehydrogenase family.</text>
</comment>
<dbReference type="InterPro" id="IPR036250">
    <property type="entry name" value="AcylCo_DH-like_C"/>
</dbReference>
<evidence type="ECO:0000256" key="2">
    <source>
        <dbReference type="ARBA" id="ARBA00009347"/>
    </source>
</evidence>
<evidence type="ECO:0000313" key="11">
    <source>
        <dbReference type="EMBL" id="GCD97436.1"/>
    </source>
</evidence>
<feature type="domain" description="Acyl-CoA dehydrogenase/oxidase C-terminal" evidence="8">
    <location>
        <begin position="240"/>
        <end position="386"/>
    </location>
</feature>
<dbReference type="Pfam" id="PF00441">
    <property type="entry name" value="Acyl-CoA_dh_1"/>
    <property type="match status" value="1"/>
</dbReference>
<evidence type="ECO:0000256" key="1">
    <source>
        <dbReference type="ARBA" id="ARBA00001974"/>
    </source>
</evidence>
<dbReference type="InterPro" id="IPR037069">
    <property type="entry name" value="AcylCoA_DH/ox_N_sf"/>
</dbReference>
<gene>
    <name evidence="11" type="ORF">EHYA_05128</name>
</gene>
<organism evidence="11 12">
    <name type="scientific">Embleya hyalina</name>
    <dbReference type="NCBI Taxonomy" id="516124"/>
    <lineage>
        <taxon>Bacteria</taxon>
        <taxon>Bacillati</taxon>
        <taxon>Actinomycetota</taxon>
        <taxon>Actinomycetes</taxon>
        <taxon>Kitasatosporales</taxon>
        <taxon>Streptomycetaceae</taxon>
        <taxon>Embleya</taxon>
    </lineage>
</organism>
<proteinExistence type="inferred from homology"/>
<feature type="domain" description="Acyl-CoA dehydrogenase/oxidase N-terminal" evidence="10">
    <location>
        <begin position="21"/>
        <end position="133"/>
    </location>
</feature>
<protein>
    <submittedName>
        <fullName evidence="11">Acyl-CoA dehydrogenase</fullName>
    </submittedName>
</protein>
<dbReference type="Proteomes" id="UP000286931">
    <property type="component" value="Unassembled WGS sequence"/>
</dbReference>
<sequence>MAKAPAFDPADPLGIDDLLDAEDRAIRDTVRRFCADHVTPYVADWFERGELPSVRELARGLGGIGVLGMTLDGYGCAGTSAVQYGLACLELEACDSGLRSLVSVQGSLAMYAIHRFGSEEHRQTWLPRMAAGEALGCFGLTEPDHGSDPASMRTHAKRDGDDWVLNGRKMWITNGSVAEVAVIWARTEEGVRGFVVPTDTPGFAAVDIRHKMSLRASITSELTLDDVRLPADAVLPDVVGLRGPLSCLGEARYGIVWGSVGAARSCFESALDYARTREQFGRPIGAFQLTQAKLADMAVEIGKAQLLALHLGRRKDAGGVRPEQISFGKLNNVREAIGIARSARTILGANGISLEYPVIRHMNNLESVLTYEGTSEMHTLVIGKALTGLDAFH</sequence>
<dbReference type="RefSeq" id="WP_126639415.1">
    <property type="nucleotide sequence ID" value="NZ_BIFH01000024.1"/>
</dbReference>
<dbReference type="Pfam" id="PF02770">
    <property type="entry name" value="Acyl-CoA_dh_M"/>
    <property type="match status" value="1"/>
</dbReference>
<evidence type="ECO:0000256" key="6">
    <source>
        <dbReference type="ARBA" id="ARBA00023002"/>
    </source>
</evidence>
<dbReference type="InterPro" id="IPR013786">
    <property type="entry name" value="AcylCoA_DH/ox_N"/>
</dbReference>
<evidence type="ECO:0000259" key="10">
    <source>
        <dbReference type="Pfam" id="PF02771"/>
    </source>
</evidence>
<evidence type="ECO:0000256" key="7">
    <source>
        <dbReference type="RuleBase" id="RU362125"/>
    </source>
</evidence>
<dbReference type="OrthoDB" id="8876745at2"/>
<reference evidence="11 12" key="1">
    <citation type="submission" date="2018-12" db="EMBL/GenBank/DDBJ databases">
        <title>Draft genome sequence of Embleya hyalina NBRC 13850T.</title>
        <authorList>
            <person name="Komaki H."/>
            <person name="Hosoyama A."/>
            <person name="Kimura A."/>
            <person name="Ichikawa N."/>
            <person name="Tamura T."/>
        </authorList>
    </citation>
    <scope>NUCLEOTIDE SEQUENCE [LARGE SCALE GENOMIC DNA]</scope>
    <source>
        <strain evidence="11 12">NBRC 13850</strain>
    </source>
</reference>
<dbReference type="Gene3D" id="2.40.110.10">
    <property type="entry name" value="Butyryl-CoA Dehydrogenase, subunit A, domain 2"/>
    <property type="match status" value="1"/>
</dbReference>
<evidence type="ECO:0000256" key="5">
    <source>
        <dbReference type="ARBA" id="ARBA00022946"/>
    </source>
</evidence>
<dbReference type="InterPro" id="IPR009075">
    <property type="entry name" value="AcylCo_DH/oxidase_C"/>
</dbReference>
<comment type="caution">
    <text evidence="11">The sequence shown here is derived from an EMBL/GenBank/DDBJ whole genome shotgun (WGS) entry which is preliminary data.</text>
</comment>
<evidence type="ECO:0000256" key="3">
    <source>
        <dbReference type="ARBA" id="ARBA00022630"/>
    </source>
</evidence>
<dbReference type="GO" id="GO:0033539">
    <property type="term" value="P:fatty acid beta-oxidation using acyl-CoA dehydrogenase"/>
    <property type="evidence" value="ECO:0007669"/>
    <property type="project" value="TreeGrafter"/>
</dbReference>
<accession>A0A401YS85</accession>
<evidence type="ECO:0000256" key="4">
    <source>
        <dbReference type="ARBA" id="ARBA00022827"/>
    </source>
</evidence>
<dbReference type="GO" id="GO:0046949">
    <property type="term" value="P:fatty-acyl-CoA biosynthetic process"/>
    <property type="evidence" value="ECO:0007669"/>
    <property type="project" value="TreeGrafter"/>
</dbReference>
<dbReference type="SUPFAM" id="SSF47203">
    <property type="entry name" value="Acyl-CoA dehydrogenase C-terminal domain-like"/>
    <property type="match status" value="1"/>
</dbReference>